<dbReference type="OrthoDB" id="3501153at2759"/>
<organism evidence="3 4">
    <name type="scientific">Neohortaea acidophila</name>
    <dbReference type="NCBI Taxonomy" id="245834"/>
    <lineage>
        <taxon>Eukaryota</taxon>
        <taxon>Fungi</taxon>
        <taxon>Dikarya</taxon>
        <taxon>Ascomycota</taxon>
        <taxon>Pezizomycotina</taxon>
        <taxon>Dothideomycetes</taxon>
        <taxon>Dothideomycetidae</taxon>
        <taxon>Mycosphaerellales</taxon>
        <taxon>Teratosphaeriaceae</taxon>
        <taxon>Neohortaea</taxon>
    </lineage>
</organism>
<evidence type="ECO:0000313" key="3">
    <source>
        <dbReference type="EMBL" id="KAF2481512.1"/>
    </source>
</evidence>
<dbReference type="GeneID" id="54475252"/>
<reference evidence="3" key="1">
    <citation type="journal article" date="2020" name="Stud. Mycol.">
        <title>101 Dothideomycetes genomes: a test case for predicting lifestyles and emergence of pathogens.</title>
        <authorList>
            <person name="Haridas S."/>
            <person name="Albert R."/>
            <person name="Binder M."/>
            <person name="Bloem J."/>
            <person name="Labutti K."/>
            <person name="Salamov A."/>
            <person name="Andreopoulos B."/>
            <person name="Baker S."/>
            <person name="Barry K."/>
            <person name="Bills G."/>
            <person name="Bluhm B."/>
            <person name="Cannon C."/>
            <person name="Castanera R."/>
            <person name="Culley D."/>
            <person name="Daum C."/>
            <person name="Ezra D."/>
            <person name="Gonzalez J."/>
            <person name="Henrissat B."/>
            <person name="Kuo A."/>
            <person name="Liang C."/>
            <person name="Lipzen A."/>
            <person name="Lutzoni F."/>
            <person name="Magnuson J."/>
            <person name="Mondo S."/>
            <person name="Nolan M."/>
            <person name="Ohm R."/>
            <person name="Pangilinan J."/>
            <person name="Park H.-J."/>
            <person name="Ramirez L."/>
            <person name="Alfaro M."/>
            <person name="Sun H."/>
            <person name="Tritt A."/>
            <person name="Yoshinaga Y."/>
            <person name="Zwiers L.-H."/>
            <person name="Turgeon B."/>
            <person name="Goodwin S."/>
            <person name="Spatafora J."/>
            <person name="Crous P."/>
            <person name="Grigoriev I."/>
        </authorList>
    </citation>
    <scope>NUCLEOTIDE SEQUENCE</scope>
    <source>
        <strain evidence="3">CBS 113389</strain>
    </source>
</reference>
<evidence type="ECO:0000313" key="4">
    <source>
        <dbReference type="Proteomes" id="UP000799767"/>
    </source>
</evidence>
<dbReference type="Proteomes" id="UP000799767">
    <property type="component" value="Unassembled WGS sequence"/>
</dbReference>
<dbReference type="PANTHER" id="PTHR35896:SF3">
    <property type="entry name" value="MAJOR FACILITATOR SUPERFAMILY TRANSPORTER"/>
    <property type="match status" value="1"/>
</dbReference>
<evidence type="ECO:0000256" key="2">
    <source>
        <dbReference type="SAM" id="Phobius"/>
    </source>
</evidence>
<feature type="transmembrane region" description="Helical" evidence="2">
    <location>
        <begin position="38"/>
        <end position="57"/>
    </location>
</feature>
<sequence length="229" mass="26207">MSEKFKPRYDELEQEEDASDISPRTAVQPTTIGWRKTIFAAFLGAIIASAIVSLIALQCYPQVRYKALSERPCGHSADEAEAAGCIFDPMMNSWLAPDCYDEELSMEFRSWRNWTFYRDENATQPLTLEEFSRVGQCWGTWEFHIAHCAFAVRKLQRAVRNGWKLERAVASEEHAAHCLHTANVTFTLIELAKERGEHFSMQDMGTVLHTGFPTCLEMRNYLPYKGVVL</sequence>
<keyword evidence="4" id="KW-1185">Reference proteome</keyword>
<dbReference type="AlphaFoldDB" id="A0A6A6PND1"/>
<keyword evidence="2" id="KW-0472">Membrane</keyword>
<proteinExistence type="predicted"/>
<dbReference type="InterPro" id="IPR053008">
    <property type="entry name" value="Phomopsin_biosynth_assoc"/>
</dbReference>
<accession>A0A6A6PND1</accession>
<protein>
    <submittedName>
        <fullName evidence="3">Uncharacterized protein</fullName>
    </submittedName>
</protein>
<keyword evidence="2" id="KW-0812">Transmembrane</keyword>
<dbReference type="PANTHER" id="PTHR35896">
    <property type="entry name" value="IG-LIKE DOMAIN-CONTAINING PROTEIN"/>
    <property type="match status" value="1"/>
</dbReference>
<feature type="region of interest" description="Disordered" evidence="1">
    <location>
        <begin position="1"/>
        <end position="24"/>
    </location>
</feature>
<dbReference type="EMBL" id="MU001638">
    <property type="protein sequence ID" value="KAF2481512.1"/>
    <property type="molecule type" value="Genomic_DNA"/>
</dbReference>
<gene>
    <name evidence="3" type="ORF">BDY17DRAFT_301461</name>
</gene>
<keyword evidence="2" id="KW-1133">Transmembrane helix</keyword>
<name>A0A6A6PND1_9PEZI</name>
<dbReference type="RefSeq" id="XP_033588082.1">
    <property type="nucleotide sequence ID" value="XM_033734250.1"/>
</dbReference>
<feature type="compositionally biased region" description="Basic and acidic residues" evidence="1">
    <location>
        <begin position="1"/>
        <end position="11"/>
    </location>
</feature>
<evidence type="ECO:0000256" key="1">
    <source>
        <dbReference type="SAM" id="MobiDB-lite"/>
    </source>
</evidence>